<sequence>MPCPVLLVPREWLGGGWGKDNYPSVLEALGKEPTTVIVFLANAKSFLEYVIMYRPKAMRVSVQRVRLLHHEVSKLARDFSWRVTVHQQAVKAKKLDRLISREDMTRCMEVCRTRIPSLLDEVEAASLDNFVPRFRFFGYLAAYLASIYGHRSCVL</sequence>
<organism evidence="1 2">
    <name type="scientific">Knipowitschia caucasica</name>
    <name type="common">Caucasian dwarf goby</name>
    <name type="synonym">Pomatoschistus caucasicus</name>
    <dbReference type="NCBI Taxonomy" id="637954"/>
    <lineage>
        <taxon>Eukaryota</taxon>
        <taxon>Metazoa</taxon>
        <taxon>Chordata</taxon>
        <taxon>Craniata</taxon>
        <taxon>Vertebrata</taxon>
        <taxon>Euteleostomi</taxon>
        <taxon>Actinopterygii</taxon>
        <taxon>Neopterygii</taxon>
        <taxon>Teleostei</taxon>
        <taxon>Neoteleostei</taxon>
        <taxon>Acanthomorphata</taxon>
        <taxon>Gobiaria</taxon>
        <taxon>Gobiiformes</taxon>
        <taxon>Gobioidei</taxon>
        <taxon>Gobiidae</taxon>
        <taxon>Gobiinae</taxon>
        <taxon>Knipowitschia</taxon>
    </lineage>
</organism>
<dbReference type="AlphaFoldDB" id="A0AAV2IZ79"/>
<name>A0AAV2IZ79_KNICA</name>
<evidence type="ECO:0000313" key="1">
    <source>
        <dbReference type="EMBL" id="CAL1569928.1"/>
    </source>
</evidence>
<protein>
    <submittedName>
        <fullName evidence="1">Uncharacterized protein</fullName>
    </submittedName>
</protein>
<accession>A0AAV2IZ79</accession>
<keyword evidence="2" id="KW-1185">Reference proteome</keyword>
<gene>
    <name evidence="1" type="ORF">KC01_LOCUS2288</name>
</gene>
<dbReference type="Proteomes" id="UP001497482">
    <property type="component" value="Chromosome 1"/>
</dbReference>
<dbReference type="EMBL" id="OZ035823">
    <property type="protein sequence ID" value="CAL1569928.1"/>
    <property type="molecule type" value="Genomic_DNA"/>
</dbReference>
<proteinExistence type="predicted"/>
<evidence type="ECO:0000313" key="2">
    <source>
        <dbReference type="Proteomes" id="UP001497482"/>
    </source>
</evidence>
<reference evidence="1 2" key="1">
    <citation type="submission" date="2024-04" db="EMBL/GenBank/DDBJ databases">
        <authorList>
            <person name="Waldvogel A.-M."/>
            <person name="Schoenle A."/>
        </authorList>
    </citation>
    <scope>NUCLEOTIDE SEQUENCE [LARGE SCALE GENOMIC DNA]</scope>
</reference>